<dbReference type="PANTHER" id="PTHR45760">
    <property type="entry name" value="FI19922P1-RELATED"/>
    <property type="match status" value="1"/>
</dbReference>
<evidence type="ECO:0000256" key="2">
    <source>
        <dbReference type="ARBA" id="ARBA00006375"/>
    </source>
</evidence>
<evidence type="ECO:0000256" key="8">
    <source>
        <dbReference type="ARBA" id="ARBA00023128"/>
    </source>
</evidence>
<evidence type="ECO:0000256" key="11">
    <source>
        <dbReference type="RuleBase" id="RU000488"/>
    </source>
</evidence>
<keyword evidence="9 10" id="KW-0472">Membrane</keyword>
<dbReference type="PROSITE" id="PS50920">
    <property type="entry name" value="SOLCAR"/>
    <property type="match status" value="2"/>
</dbReference>
<protein>
    <submittedName>
        <fullName evidence="12">Mitochondrial carrier protein</fullName>
    </submittedName>
</protein>
<feature type="repeat" description="Solcar" evidence="10">
    <location>
        <begin position="194"/>
        <end position="288"/>
    </location>
</feature>
<comment type="subcellular location">
    <subcellularLocation>
        <location evidence="1">Mitochondrion inner membrane</location>
        <topology evidence="1">Multi-pass membrane protein</topology>
    </subcellularLocation>
</comment>
<keyword evidence="8" id="KW-0496">Mitochondrion</keyword>
<keyword evidence="4 10" id="KW-0812">Transmembrane</keyword>
<evidence type="ECO:0000256" key="5">
    <source>
        <dbReference type="ARBA" id="ARBA00022737"/>
    </source>
</evidence>
<keyword evidence="3 11" id="KW-0813">Transport</keyword>
<evidence type="ECO:0000313" key="12">
    <source>
        <dbReference type="EMBL" id="UKJ89779.1"/>
    </source>
</evidence>
<dbReference type="InterPro" id="IPR023395">
    <property type="entry name" value="MCP_dom_sf"/>
</dbReference>
<dbReference type="EMBL" id="CP056067">
    <property type="protein sequence ID" value="UKJ89779.1"/>
    <property type="molecule type" value="Genomic_DNA"/>
</dbReference>
<keyword evidence="7" id="KW-1133">Transmembrane helix</keyword>
<dbReference type="InterPro" id="IPR018108">
    <property type="entry name" value="MCP_transmembrane"/>
</dbReference>
<dbReference type="Gene3D" id="1.50.40.10">
    <property type="entry name" value="Mitochondrial carrier domain"/>
    <property type="match status" value="1"/>
</dbReference>
<dbReference type="Pfam" id="PF00153">
    <property type="entry name" value="Mito_carr"/>
    <property type="match status" value="3"/>
</dbReference>
<evidence type="ECO:0000256" key="10">
    <source>
        <dbReference type="PROSITE-ProRule" id="PRU00282"/>
    </source>
</evidence>
<reference evidence="12" key="1">
    <citation type="submission" date="2022-07" db="EMBL/GenBank/DDBJ databases">
        <title>Evaluation of T. orientalis genome assembly methods using nanopore sequencing and analysis of variation between genomes.</title>
        <authorList>
            <person name="Yam J."/>
            <person name="Micallef M.L."/>
            <person name="Liu M."/>
            <person name="Djordjevic S.P."/>
            <person name="Bogema D.R."/>
            <person name="Jenkins C."/>
        </authorList>
    </citation>
    <scope>NUCLEOTIDE SEQUENCE</scope>
    <source>
        <strain evidence="12">Fish Creek</strain>
    </source>
</reference>
<evidence type="ECO:0000256" key="9">
    <source>
        <dbReference type="ARBA" id="ARBA00023136"/>
    </source>
</evidence>
<evidence type="ECO:0000256" key="3">
    <source>
        <dbReference type="ARBA" id="ARBA00022448"/>
    </source>
</evidence>
<dbReference type="InterPro" id="IPR045315">
    <property type="entry name" value="Mtm1-like"/>
</dbReference>
<evidence type="ECO:0000256" key="1">
    <source>
        <dbReference type="ARBA" id="ARBA00004448"/>
    </source>
</evidence>
<dbReference type="GO" id="GO:0005743">
    <property type="term" value="C:mitochondrial inner membrane"/>
    <property type="evidence" value="ECO:0007669"/>
    <property type="project" value="UniProtKB-SubCell"/>
</dbReference>
<comment type="similarity">
    <text evidence="2 11">Belongs to the mitochondrial carrier (TC 2.A.29) family.</text>
</comment>
<dbReference type="SUPFAM" id="SSF103506">
    <property type="entry name" value="Mitochondrial carrier"/>
    <property type="match status" value="1"/>
</dbReference>
<dbReference type="AlphaFoldDB" id="A0A976M756"/>
<keyword evidence="6" id="KW-0999">Mitochondrion inner membrane</keyword>
<proteinExistence type="inferred from homology"/>
<keyword evidence="5" id="KW-0677">Repeat</keyword>
<dbReference type="PANTHER" id="PTHR45760:SF2">
    <property type="entry name" value="FI19922P1-RELATED"/>
    <property type="match status" value="1"/>
</dbReference>
<gene>
    <name evidence="12" type="ORF">MACJ_003033</name>
</gene>
<name>A0A976M756_THEOR</name>
<dbReference type="OrthoDB" id="409586at2759"/>
<evidence type="ECO:0000256" key="7">
    <source>
        <dbReference type="ARBA" id="ARBA00022989"/>
    </source>
</evidence>
<evidence type="ECO:0000256" key="4">
    <source>
        <dbReference type="ARBA" id="ARBA00022692"/>
    </source>
</evidence>
<organism evidence="12 13">
    <name type="scientific">Theileria orientalis</name>
    <dbReference type="NCBI Taxonomy" id="68886"/>
    <lineage>
        <taxon>Eukaryota</taxon>
        <taxon>Sar</taxon>
        <taxon>Alveolata</taxon>
        <taxon>Apicomplexa</taxon>
        <taxon>Aconoidasida</taxon>
        <taxon>Piroplasmida</taxon>
        <taxon>Theileriidae</taxon>
        <taxon>Theileria</taxon>
    </lineage>
</organism>
<sequence length="288" mass="32591">MESHNVPSANLTNIFKGALSGGILVNVIFNPFDVVKNYWYYNEEIKSRRVKMSSISVVKHIYRTKGVFTFWMGLNWATPLTIGGHTMFLYTYDSIKDKVNAPIASLISRLFTLMVCQPFDCMRTYVQSNLYTHKRQSFVEILKNKGLKSMYKGSLSTIVRDVPFSTIHWPINELIFHMIKSNEAYKKIDPKGVGLLVLPFSTGAFSSLVATVVSQPFDVIKTNLQAGSVDIQNNKNNISGNKKFNILSEFIRIKRTYGVRGFFIGVAPRLLKVVPGSAIMSATYHFFN</sequence>
<accession>A0A976M756</accession>
<feature type="repeat" description="Solcar" evidence="10">
    <location>
        <begin position="96"/>
        <end position="178"/>
    </location>
</feature>
<evidence type="ECO:0000313" key="13">
    <source>
        <dbReference type="Proteomes" id="UP000244803"/>
    </source>
</evidence>
<dbReference type="GO" id="GO:1990542">
    <property type="term" value="P:mitochondrial transmembrane transport"/>
    <property type="evidence" value="ECO:0007669"/>
    <property type="project" value="InterPro"/>
</dbReference>
<evidence type="ECO:0000256" key="6">
    <source>
        <dbReference type="ARBA" id="ARBA00022792"/>
    </source>
</evidence>
<dbReference type="Proteomes" id="UP000244803">
    <property type="component" value="Chromosome 4"/>
</dbReference>